<reference evidence="2 3" key="1">
    <citation type="journal article" date="2018" name="Mol. Plant">
        <title>The genome of Artemisia annua provides insight into the evolution of Asteraceae family and artemisinin biosynthesis.</title>
        <authorList>
            <person name="Shen Q."/>
            <person name="Zhang L."/>
            <person name="Liao Z."/>
            <person name="Wang S."/>
            <person name="Yan T."/>
            <person name="Shi P."/>
            <person name="Liu M."/>
            <person name="Fu X."/>
            <person name="Pan Q."/>
            <person name="Wang Y."/>
            <person name="Lv Z."/>
            <person name="Lu X."/>
            <person name="Zhang F."/>
            <person name="Jiang W."/>
            <person name="Ma Y."/>
            <person name="Chen M."/>
            <person name="Hao X."/>
            <person name="Li L."/>
            <person name="Tang Y."/>
            <person name="Lv G."/>
            <person name="Zhou Y."/>
            <person name="Sun X."/>
            <person name="Brodelius P.E."/>
            <person name="Rose J.K.C."/>
            <person name="Tang K."/>
        </authorList>
    </citation>
    <scope>NUCLEOTIDE SEQUENCE [LARGE SCALE GENOMIC DNA]</scope>
    <source>
        <strain evidence="3">cv. Huhao1</strain>
        <tissue evidence="2">Leaf</tissue>
    </source>
</reference>
<dbReference type="CDD" id="cd00590">
    <property type="entry name" value="RRM_SF"/>
    <property type="match status" value="1"/>
</dbReference>
<evidence type="ECO:0000313" key="3">
    <source>
        <dbReference type="Proteomes" id="UP000245207"/>
    </source>
</evidence>
<dbReference type="Gene3D" id="3.30.70.330">
    <property type="match status" value="1"/>
</dbReference>
<comment type="caution">
    <text evidence="2">The sequence shown here is derived from an EMBL/GenBank/DDBJ whole genome shotgun (WGS) entry which is preliminary data.</text>
</comment>
<keyword evidence="3" id="KW-1185">Reference proteome</keyword>
<feature type="region of interest" description="Disordered" evidence="1">
    <location>
        <begin position="353"/>
        <end position="373"/>
    </location>
</feature>
<dbReference type="OrthoDB" id="1744977at2759"/>
<dbReference type="SUPFAM" id="SSF54928">
    <property type="entry name" value="RNA-binding domain, RBD"/>
    <property type="match status" value="1"/>
</dbReference>
<dbReference type="GO" id="GO:0003676">
    <property type="term" value="F:nucleic acid binding"/>
    <property type="evidence" value="ECO:0007669"/>
    <property type="project" value="InterPro"/>
</dbReference>
<accession>A0A2U1LSA3</accession>
<organism evidence="2 3">
    <name type="scientific">Artemisia annua</name>
    <name type="common">Sweet wormwood</name>
    <dbReference type="NCBI Taxonomy" id="35608"/>
    <lineage>
        <taxon>Eukaryota</taxon>
        <taxon>Viridiplantae</taxon>
        <taxon>Streptophyta</taxon>
        <taxon>Embryophyta</taxon>
        <taxon>Tracheophyta</taxon>
        <taxon>Spermatophyta</taxon>
        <taxon>Magnoliopsida</taxon>
        <taxon>eudicotyledons</taxon>
        <taxon>Gunneridae</taxon>
        <taxon>Pentapetalae</taxon>
        <taxon>asterids</taxon>
        <taxon>campanulids</taxon>
        <taxon>Asterales</taxon>
        <taxon>Asteraceae</taxon>
        <taxon>Asteroideae</taxon>
        <taxon>Anthemideae</taxon>
        <taxon>Artemisiinae</taxon>
        <taxon>Artemisia</taxon>
    </lineage>
</organism>
<name>A0A2U1LSA3_ARTAN</name>
<dbReference type="InterPro" id="IPR035979">
    <property type="entry name" value="RBD_domain_sf"/>
</dbReference>
<dbReference type="InterPro" id="IPR012677">
    <property type="entry name" value="Nucleotide-bd_a/b_plait_sf"/>
</dbReference>
<feature type="compositionally biased region" description="Acidic residues" evidence="1">
    <location>
        <begin position="353"/>
        <end position="363"/>
    </location>
</feature>
<dbReference type="AlphaFoldDB" id="A0A2U1LSA3"/>
<gene>
    <name evidence="2" type="ORF">CTI12_AA461240</name>
</gene>
<evidence type="ECO:0000256" key="1">
    <source>
        <dbReference type="SAM" id="MobiDB-lite"/>
    </source>
</evidence>
<dbReference type="EMBL" id="PKPP01007998">
    <property type="protein sequence ID" value="PWA51880.1"/>
    <property type="molecule type" value="Genomic_DNA"/>
</dbReference>
<evidence type="ECO:0000313" key="2">
    <source>
        <dbReference type="EMBL" id="PWA51880.1"/>
    </source>
</evidence>
<feature type="region of interest" description="Disordered" evidence="1">
    <location>
        <begin position="418"/>
        <end position="444"/>
    </location>
</feature>
<proteinExistence type="predicted"/>
<dbReference type="Proteomes" id="UP000245207">
    <property type="component" value="Unassembled WGS sequence"/>
</dbReference>
<feature type="compositionally biased region" description="Basic and acidic residues" evidence="1">
    <location>
        <begin position="364"/>
        <end position="373"/>
    </location>
</feature>
<protein>
    <submittedName>
        <fullName evidence="2">Uncharacterized protein</fullName>
    </submittedName>
</protein>
<sequence>MDDSNWQEVNRGKRRSVFQRLNPSQSQKSNMDDLAKISLSVYVSNFPSHLTVRELWNICGKVGTLVDVFIAKRKNKYGQMFAFCRYLKVPNPDVLIGSLCKIWIGKLRLYANVARFGRNEVTKPSNAGVKVVNSVSNNDRFASSNNKSSSYVNVAKASLGEGKISPNTDEDDVGKVTPALELNQADSIDFPLAILGCYKDFRSIANARILCHTEGFLEVDVKYLGGLWVMFEFKSLETRDKFLKHEGVLSWFSSLKPWHDDFVVEERLVWLEIEGVPLRAWENDTFISICRKWGDVLFSDDSDSSNRLSKRICIKSTHSQLIFATILVSLKKITYAIRIRELCSWTPTFVGDDLDGDDEEEEDAAKAELDPHNVDGDIKDQFHDVASCNSDPFGLDPLINKKVNKDFDMKCSETPVYPPGFSPASSHNQNDGSHDHNPVLSVGSESSHKVFGDSQIPVGFSLLERLEETIKFMMGITREKGRKGGKLENDLGLKSGCVVEGLMIGADGLHIQVMSDNNSPRSHLVRKLVRFRLRLMLLILMGSPNVGGNNPNVSALKRTYDHESFVEKIDSLAGNKSFATDIPKVVLFDDLKVLKGVEELVPNEQVIDACKSFENAMRGANDISSNVGIMPTNEIPRSFASLVNNEAINDKVNFRALDMDTSINAKADV</sequence>